<reference evidence="2 3" key="1">
    <citation type="submission" date="2020-02" db="EMBL/GenBank/DDBJ databases">
        <title>Sequencing the genomes of 1000 actinobacteria strains.</title>
        <authorList>
            <person name="Klenk H.-P."/>
        </authorList>
    </citation>
    <scope>NUCLEOTIDE SEQUENCE [LARGE SCALE GENOMIC DNA]</scope>
    <source>
        <strain evidence="2 3">DSM 19609</strain>
    </source>
</reference>
<proteinExistence type="predicted"/>
<dbReference type="Proteomes" id="UP000749311">
    <property type="component" value="Unassembled WGS sequence"/>
</dbReference>
<evidence type="ECO:0000256" key="1">
    <source>
        <dbReference type="SAM" id="MobiDB-lite"/>
    </source>
</evidence>
<evidence type="ECO:0000313" key="2">
    <source>
        <dbReference type="EMBL" id="NIH57312.1"/>
    </source>
</evidence>
<feature type="region of interest" description="Disordered" evidence="1">
    <location>
        <begin position="377"/>
        <end position="402"/>
    </location>
</feature>
<sequence length="402" mass="42730">MPKSAALSTVSISEAVGSVDASKPGRLLIRIIDEGEGASGYYPAATLEAAATDRVFPKGTHVYLDHATAIRRGPNGERSVRDLVGTLAEDARYVPEAKALDAEVSVRPSYRQMVSEIAPDVGLSISASAQIGAPMPGQTARTITRIVEAESVDLVVAAGRGGAVLQVIESAIAGATEATADDRRRQLEQAVAAAYRDPENDVWAGLRDFDPDTQVAYIYISDRLYAQPYEASDDGLTVTLTGERTEVAAVTTYVPVAPAGLTETQPTKEAAMPEIPQERLDALLEAEKRVGALESEHAALVTRAETAETERDSARTKLAESARRAEIEKKVTAACEGKPAAMLTRVAERIPADAEDLDKAVAEALAAEQKYLASLTESRISGFGPSTTTDTPSGKHRTLWDK</sequence>
<name>A0ABX0SG04_9ACTN</name>
<feature type="compositionally biased region" description="Polar residues" evidence="1">
    <location>
        <begin position="377"/>
        <end position="392"/>
    </location>
</feature>
<gene>
    <name evidence="2" type="ORF">FB473_001957</name>
</gene>
<feature type="compositionally biased region" description="Basic and acidic residues" evidence="1">
    <location>
        <begin position="305"/>
        <end position="321"/>
    </location>
</feature>
<comment type="caution">
    <text evidence="2">The sequence shown here is derived from an EMBL/GenBank/DDBJ whole genome shotgun (WGS) entry which is preliminary data.</text>
</comment>
<dbReference type="RefSeq" id="WP_167166899.1">
    <property type="nucleotide sequence ID" value="NZ_BAAAOO010000014.1"/>
</dbReference>
<accession>A0ABX0SG04</accession>
<keyword evidence="3" id="KW-1185">Reference proteome</keyword>
<organism evidence="2 3">
    <name type="scientific">Brooklawnia cerclae</name>
    <dbReference type="NCBI Taxonomy" id="349934"/>
    <lineage>
        <taxon>Bacteria</taxon>
        <taxon>Bacillati</taxon>
        <taxon>Actinomycetota</taxon>
        <taxon>Actinomycetes</taxon>
        <taxon>Propionibacteriales</taxon>
        <taxon>Propionibacteriaceae</taxon>
        <taxon>Brooklawnia</taxon>
    </lineage>
</organism>
<dbReference type="EMBL" id="JAAMOZ010000001">
    <property type="protein sequence ID" value="NIH57312.1"/>
    <property type="molecule type" value="Genomic_DNA"/>
</dbReference>
<protein>
    <submittedName>
        <fullName evidence="2">Uncharacterized protein</fullName>
    </submittedName>
</protein>
<evidence type="ECO:0000313" key="3">
    <source>
        <dbReference type="Proteomes" id="UP000749311"/>
    </source>
</evidence>
<feature type="region of interest" description="Disordered" evidence="1">
    <location>
        <begin position="302"/>
        <end position="321"/>
    </location>
</feature>